<keyword evidence="4" id="KW-0472">Membrane</keyword>
<feature type="transmembrane region" description="Helical" evidence="4">
    <location>
        <begin position="130"/>
        <end position="151"/>
    </location>
</feature>
<keyword evidence="1" id="KW-0805">Transcription regulation</keyword>
<dbReference type="EMBL" id="JAVDWR010000001">
    <property type="protein sequence ID" value="MDR7119365.1"/>
    <property type="molecule type" value="Genomic_DNA"/>
</dbReference>
<keyword evidence="7" id="KW-1185">Reference proteome</keyword>
<evidence type="ECO:0000256" key="2">
    <source>
        <dbReference type="ARBA" id="ARBA00023125"/>
    </source>
</evidence>
<keyword evidence="2" id="KW-0238">DNA-binding</keyword>
<dbReference type="Pfam" id="PF12833">
    <property type="entry name" value="HTH_18"/>
    <property type="match status" value="1"/>
</dbReference>
<feature type="transmembrane region" description="Helical" evidence="4">
    <location>
        <begin position="55"/>
        <end position="74"/>
    </location>
</feature>
<dbReference type="InterPro" id="IPR018062">
    <property type="entry name" value="HTH_AraC-typ_CS"/>
</dbReference>
<dbReference type="Proteomes" id="UP001257909">
    <property type="component" value="Unassembled WGS sequence"/>
</dbReference>
<dbReference type="SUPFAM" id="SSF46689">
    <property type="entry name" value="Homeodomain-like"/>
    <property type="match status" value="1"/>
</dbReference>
<evidence type="ECO:0000313" key="6">
    <source>
        <dbReference type="EMBL" id="MDR7119365.1"/>
    </source>
</evidence>
<evidence type="ECO:0000256" key="1">
    <source>
        <dbReference type="ARBA" id="ARBA00023015"/>
    </source>
</evidence>
<feature type="transmembrane region" description="Helical" evidence="4">
    <location>
        <begin position="194"/>
        <end position="212"/>
    </location>
</feature>
<name>A0ABU1VUV7_9GAMM</name>
<dbReference type="InterPro" id="IPR009057">
    <property type="entry name" value="Homeodomain-like_sf"/>
</dbReference>
<dbReference type="PANTHER" id="PTHR43280:SF29">
    <property type="entry name" value="ARAC-FAMILY TRANSCRIPTIONAL REGULATOR"/>
    <property type="match status" value="1"/>
</dbReference>
<dbReference type="PROSITE" id="PS00041">
    <property type="entry name" value="HTH_ARAC_FAMILY_1"/>
    <property type="match status" value="1"/>
</dbReference>
<evidence type="ECO:0000256" key="3">
    <source>
        <dbReference type="ARBA" id="ARBA00023163"/>
    </source>
</evidence>
<sequence length="378" mass="41935">MYQTIHIVLLIVSFGLLCSQLFVRQKKVVHLLFAAFCGSMAITAIKRLGGDGFGFYQYFLAMGACMTCNGGWLLARALFRQGRAILLQHILVAAAIALLMVSLQAMQLLQQFWPESQTLLASARVVCKELLILLSSAILMLTLWEGCRGYSQACGAERRHRQLFLATYGGAIAICGVIAKIWLPADGAALQHDLLSAVAALTIMVVTQWLIYSRSHNPLISPLHVAADTTTKKLLEVEPAKTEPLTTVLTDGDMELCDNIRQLLFQQQVFLQANLRLTDLAKLLDVPEYRVSKLLRSQFHASNFNQFINTLRIEYAKTLLSDPDKGHWPVVVIGLESGFASVGPFTRSFKTIVGYTPNEFRQTVNCRVSELLGRSKST</sequence>
<comment type="caution">
    <text evidence="6">The sequence shown here is derived from an EMBL/GenBank/DDBJ whole genome shotgun (WGS) entry which is preliminary data.</text>
</comment>
<dbReference type="SMART" id="SM00342">
    <property type="entry name" value="HTH_ARAC"/>
    <property type="match status" value="1"/>
</dbReference>
<dbReference type="Gene3D" id="1.10.10.60">
    <property type="entry name" value="Homeodomain-like"/>
    <property type="match status" value="1"/>
</dbReference>
<reference evidence="6 7" key="1">
    <citation type="submission" date="2023-07" db="EMBL/GenBank/DDBJ databases">
        <title>Sorghum-associated microbial communities from plants grown in Nebraska, USA.</title>
        <authorList>
            <person name="Schachtman D."/>
        </authorList>
    </citation>
    <scope>NUCLEOTIDE SEQUENCE [LARGE SCALE GENOMIC DNA]</scope>
    <source>
        <strain evidence="6 7">4138</strain>
    </source>
</reference>
<evidence type="ECO:0000256" key="4">
    <source>
        <dbReference type="SAM" id="Phobius"/>
    </source>
</evidence>
<dbReference type="RefSeq" id="WP_310273828.1">
    <property type="nucleotide sequence ID" value="NZ_JAVDWR010000001.1"/>
</dbReference>
<gene>
    <name evidence="6" type="ORF">J2W69_000280</name>
</gene>
<feature type="transmembrane region" description="Helical" evidence="4">
    <location>
        <begin position="163"/>
        <end position="182"/>
    </location>
</feature>
<feature type="transmembrane region" description="Helical" evidence="4">
    <location>
        <begin position="6"/>
        <end position="23"/>
    </location>
</feature>
<evidence type="ECO:0000259" key="5">
    <source>
        <dbReference type="PROSITE" id="PS01124"/>
    </source>
</evidence>
<protein>
    <submittedName>
        <fullName evidence="6">AraC-like DNA-binding protein</fullName>
    </submittedName>
</protein>
<feature type="domain" description="HTH araC/xylS-type" evidence="5">
    <location>
        <begin position="261"/>
        <end position="363"/>
    </location>
</feature>
<keyword evidence="4" id="KW-0812">Transmembrane</keyword>
<keyword evidence="3" id="KW-0804">Transcription</keyword>
<accession>A0ABU1VUV7</accession>
<keyword evidence="4" id="KW-1133">Transmembrane helix</keyword>
<organism evidence="6 7">
    <name type="scientific">Rheinheimera soli</name>
    <dbReference type="NCBI Taxonomy" id="443616"/>
    <lineage>
        <taxon>Bacteria</taxon>
        <taxon>Pseudomonadati</taxon>
        <taxon>Pseudomonadota</taxon>
        <taxon>Gammaproteobacteria</taxon>
        <taxon>Chromatiales</taxon>
        <taxon>Chromatiaceae</taxon>
        <taxon>Rheinheimera</taxon>
    </lineage>
</organism>
<feature type="transmembrane region" description="Helical" evidence="4">
    <location>
        <begin position="30"/>
        <end position="49"/>
    </location>
</feature>
<feature type="transmembrane region" description="Helical" evidence="4">
    <location>
        <begin position="86"/>
        <end position="110"/>
    </location>
</feature>
<dbReference type="PROSITE" id="PS01124">
    <property type="entry name" value="HTH_ARAC_FAMILY_2"/>
    <property type="match status" value="1"/>
</dbReference>
<dbReference type="InterPro" id="IPR018060">
    <property type="entry name" value="HTH_AraC"/>
</dbReference>
<evidence type="ECO:0000313" key="7">
    <source>
        <dbReference type="Proteomes" id="UP001257909"/>
    </source>
</evidence>
<proteinExistence type="predicted"/>
<dbReference type="PANTHER" id="PTHR43280">
    <property type="entry name" value="ARAC-FAMILY TRANSCRIPTIONAL REGULATOR"/>
    <property type="match status" value="1"/>
</dbReference>